<dbReference type="InterPro" id="IPR005259">
    <property type="entry name" value="PriA"/>
</dbReference>
<evidence type="ECO:0000256" key="3">
    <source>
        <dbReference type="ARBA" id="ARBA00022723"/>
    </source>
</evidence>
<dbReference type="EMBL" id="UINC01029784">
    <property type="protein sequence ID" value="SVB13098.1"/>
    <property type="molecule type" value="Genomic_DNA"/>
</dbReference>
<evidence type="ECO:0000256" key="4">
    <source>
        <dbReference type="ARBA" id="ARBA00022741"/>
    </source>
</evidence>
<evidence type="ECO:0000256" key="5">
    <source>
        <dbReference type="ARBA" id="ARBA00022833"/>
    </source>
</evidence>
<evidence type="ECO:0000259" key="8">
    <source>
        <dbReference type="PROSITE" id="PS51194"/>
    </source>
</evidence>
<keyword evidence="4" id="KW-0547">Nucleotide-binding</keyword>
<dbReference type="PANTHER" id="PTHR30580">
    <property type="entry name" value="PRIMOSOMAL PROTEIN N"/>
    <property type="match status" value="1"/>
</dbReference>
<evidence type="ECO:0000256" key="2">
    <source>
        <dbReference type="ARBA" id="ARBA00022705"/>
    </source>
</evidence>
<keyword evidence="5" id="KW-0862">Zinc</keyword>
<dbReference type="Pfam" id="PF18074">
    <property type="entry name" value="PriA_C"/>
    <property type="match status" value="1"/>
</dbReference>
<dbReference type="GO" id="GO:0006270">
    <property type="term" value="P:DNA replication initiation"/>
    <property type="evidence" value="ECO:0007669"/>
    <property type="project" value="TreeGrafter"/>
</dbReference>
<name>A0A382BH05_9ZZZZ</name>
<proteinExistence type="predicted"/>
<dbReference type="GO" id="GO:0003677">
    <property type="term" value="F:DNA binding"/>
    <property type="evidence" value="ECO:0007669"/>
    <property type="project" value="UniProtKB-KW"/>
</dbReference>
<dbReference type="PANTHER" id="PTHR30580:SF0">
    <property type="entry name" value="PRIMOSOMAL PROTEIN N"/>
    <property type="match status" value="1"/>
</dbReference>
<dbReference type="PROSITE" id="PS51194">
    <property type="entry name" value="HELICASE_CTER"/>
    <property type="match status" value="1"/>
</dbReference>
<dbReference type="AlphaFoldDB" id="A0A382BH05"/>
<gene>
    <name evidence="9" type="ORF">METZ01_LOCUS165952</name>
</gene>
<dbReference type="GO" id="GO:0006269">
    <property type="term" value="P:DNA replication, synthesis of primer"/>
    <property type="evidence" value="ECO:0007669"/>
    <property type="project" value="UniProtKB-KW"/>
</dbReference>
<sequence>GTGTQKIEDIVNNTFPNASLVRIDMDTSRSAINLKNAISSFASGKIDILLGTQMIAKGLDFENATLVGIINADTGLFLPDFRSGERLFQLIYQTAGRSGRRKKPGEVIIQTYNPDNSVIKHASSLDIESYYKMILDERKSLNYPPYSWLAKLEFSAKDKKRLNKITDKVYDYLKNPYKGLEILGPVDCYYERLRNKFRMQIVLKSYKSVDPNGDKLNKYINENLPNWNSMNYSDTKISIDINPTSLL</sequence>
<protein>
    <recommendedName>
        <fullName evidence="8">Helicase C-terminal domain-containing protein</fullName>
    </recommendedName>
</protein>
<evidence type="ECO:0000256" key="1">
    <source>
        <dbReference type="ARBA" id="ARBA00022515"/>
    </source>
</evidence>
<keyword evidence="6" id="KW-0067">ATP-binding</keyword>
<dbReference type="GO" id="GO:1990077">
    <property type="term" value="C:primosome complex"/>
    <property type="evidence" value="ECO:0007669"/>
    <property type="project" value="UniProtKB-KW"/>
</dbReference>
<dbReference type="Gene3D" id="3.40.50.300">
    <property type="entry name" value="P-loop containing nucleotide triphosphate hydrolases"/>
    <property type="match status" value="1"/>
</dbReference>
<accession>A0A382BH05</accession>
<dbReference type="InterPro" id="IPR001650">
    <property type="entry name" value="Helicase_C-like"/>
</dbReference>
<evidence type="ECO:0000313" key="9">
    <source>
        <dbReference type="EMBL" id="SVB13098.1"/>
    </source>
</evidence>
<dbReference type="GO" id="GO:0043138">
    <property type="term" value="F:3'-5' DNA helicase activity"/>
    <property type="evidence" value="ECO:0007669"/>
    <property type="project" value="TreeGrafter"/>
</dbReference>
<feature type="non-terminal residue" evidence="9">
    <location>
        <position position="1"/>
    </location>
</feature>
<evidence type="ECO:0000256" key="7">
    <source>
        <dbReference type="ARBA" id="ARBA00023125"/>
    </source>
</evidence>
<evidence type="ECO:0000256" key="6">
    <source>
        <dbReference type="ARBA" id="ARBA00022840"/>
    </source>
</evidence>
<dbReference type="GO" id="GO:0046872">
    <property type="term" value="F:metal ion binding"/>
    <property type="evidence" value="ECO:0007669"/>
    <property type="project" value="UniProtKB-KW"/>
</dbReference>
<dbReference type="Pfam" id="PF00271">
    <property type="entry name" value="Helicase_C"/>
    <property type="match status" value="1"/>
</dbReference>
<dbReference type="InterPro" id="IPR041236">
    <property type="entry name" value="PriA_C"/>
</dbReference>
<dbReference type="NCBIfam" id="TIGR00595">
    <property type="entry name" value="priA"/>
    <property type="match status" value="1"/>
</dbReference>
<organism evidence="9">
    <name type="scientific">marine metagenome</name>
    <dbReference type="NCBI Taxonomy" id="408172"/>
    <lineage>
        <taxon>unclassified sequences</taxon>
        <taxon>metagenomes</taxon>
        <taxon>ecological metagenomes</taxon>
    </lineage>
</organism>
<dbReference type="GO" id="GO:0006310">
    <property type="term" value="P:DNA recombination"/>
    <property type="evidence" value="ECO:0007669"/>
    <property type="project" value="InterPro"/>
</dbReference>
<keyword evidence="1" id="KW-0639">Primosome</keyword>
<feature type="domain" description="Helicase C-terminal" evidence="8">
    <location>
        <begin position="1"/>
        <end position="138"/>
    </location>
</feature>
<keyword evidence="3" id="KW-0479">Metal-binding</keyword>
<reference evidence="9" key="1">
    <citation type="submission" date="2018-05" db="EMBL/GenBank/DDBJ databases">
        <authorList>
            <person name="Lanie J.A."/>
            <person name="Ng W.-L."/>
            <person name="Kazmierczak K.M."/>
            <person name="Andrzejewski T.M."/>
            <person name="Davidsen T.M."/>
            <person name="Wayne K.J."/>
            <person name="Tettelin H."/>
            <person name="Glass J.I."/>
            <person name="Rusch D."/>
            <person name="Podicherti R."/>
            <person name="Tsui H.-C.T."/>
            <person name="Winkler M.E."/>
        </authorList>
    </citation>
    <scope>NUCLEOTIDE SEQUENCE</scope>
</reference>
<keyword evidence="2" id="KW-0235">DNA replication</keyword>
<dbReference type="SMART" id="SM00490">
    <property type="entry name" value="HELICc"/>
    <property type="match status" value="1"/>
</dbReference>
<dbReference type="GO" id="GO:0005524">
    <property type="term" value="F:ATP binding"/>
    <property type="evidence" value="ECO:0007669"/>
    <property type="project" value="UniProtKB-KW"/>
</dbReference>
<keyword evidence="7" id="KW-0238">DNA-binding</keyword>
<dbReference type="GO" id="GO:0006302">
    <property type="term" value="P:double-strand break repair"/>
    <property type="evidence" value="ECO:0007669"/>
    <property type="project" value="InterPro"/>
</dbReference>
<dbReference type="SUPFAM" id="SSF52540">
    <property type="entry name" value="P-loop containing nucleoside triphosphate hydrolases"/>
    <property type="match status" value="1"/>
</dbReference>
<dbReference type="InterPro" id="IPR027417">
    <property type="entry name" value="P-loop_NTPase"/>
</dbReference>